<keyword evidence="3" id="KW-1185">Reference proteome</keyword>
<dbReference type="AlphaFoldDB" id="A0A139HL08"/>
<accession>A0A139HL08</accession>
<evidence type="ECO:0000313" key="3">
    <source>
        <dbReference type="Proteomes" id="UP000070133"/>
    </source>
</evidence>
<proteinExistence type="predicted"/>
<feature type="region of interest" description="Disordered" evidence="1">
    <location>
        <begin position="1"/>
        <end position="25"/>
    </location>
</feature>
<reference evidence="2 3" key="1">
    <citation type="submission" date="2015-07" db="EMBL/GenBank/DDBJ databases">
        <title>Comparative genomics of the Sigatoka disease complex on banana suggests a link between parallel evolutionary changes in Pseudocercospora fijiensis and Pseudocercospora eumusae and increased virulence on the banana host.</title>
        <authorList>
            <person name="Chang T.-C."/>
            <person name="Salvucci A."/>
            <person name="Crous P.W."/>
            <person name="Stergiopoulos I."/>
        </authorList>
    </citation>
    <scope>NUCLEOTIDE SEQUENCE [LARGE SCALE GENOMIC DNA]</scope>
    <source>
        <strain evidence="2 3">CBS 114824</strain>
    </source>
</reference>
<gene>
    <name evidence="2" type="ORF">AC578_7714</name>
</gene>
<organism evidence="2 3">
    <name type="scientific">Pseudocercospora eumusae</name>
    <dbReference type="NCBI Taxonomy" id="321146"/>
    <lineage>
        <taxon>Eukaryota</taxon>
        <taxon>Fungi</taxon>
        <taxon>Dikarya</taxon>
        <taxon>Ascomycota</taxon>
        <taxon>Pezizomycotina</taxon>
        <taxon>Dothideomycetes</taxon>
        <taxon>Dothideomycetidae</taxon>
        <taxon>Mycosphaerellales</taxon>
        <taxon>Mycosphaerellaceae</taxon>
        <taxon>Pseudocercospora</taxon>
    </lineage>
</organism>
<name>A0A139HL08_9PEZI</name>
<evidence type="ECO:0000256" key="1">
    <source>
        <dbReference type="SAM" id="MobiDB-lite"/>
    </source>
</evidence>
<protein>
    <submittedName>
        <fullName evidence="2">Uncharacterized protein</fullName>
    </submittedName>
</protein>
<dbReference type="EMBL" id="LFZN01000033">
    <property type="protein sequence ID" value="KXT03103.1"/>
    <property type="molecule type" value="Genomic_DNA"/>
</dbReference>
<feature type="compositionally biased region" description="Basic and acidic residues" evidence="1">
    <location>
        <begin position="8"/>
        <end position="24"/>
    </location>
</feature>
<comment type="caution">
    <text evidence="2">The sequence shown here is derived from an EMBL/GenBank/DDBJ whole genome shotgun (WGS) entry which is preliminary data.</text>
</comment>
<evidence type="ECO:0000313" key="2">
    <source>
        <dbReference type="EMBL" id="KXT03103.1"/>
    </source>
</evidence>
<sequence length="60" mass="6476">MAGTSGPGRDDCLGASRNTEHMNDMDDEEVMAKTLASAPSSDSIITANVKLWRAHCILKR</sequence>
<dbReference type="Proteomes" id="UP000070133">
    <property type="component" value="Unassembled WGS sequence"/>
</dbReference>